<sequence>MRKKLNSKAAAMVRKKSAYSFSIDGKLWANFAELAERAG</sequence>
<organism evidence="1 2">
    <name type="scientific">Heyndrickxia coagulans</name>
    <name type="common">Weizmannia coagulans</name>
    <dbReference type="NCBI Taxonomy" id="1398"/>
    <lineage>
        <taxon>Bacteria</taxon>
        <taxon>Bacillati</taxon>
        <taxon>Bacillota</taxon>
        <taxon>Bacilli</taxon>
        <taxon>Bacillales</taxon>
        <taxon>Bacillaceae</taxon>
        <taxon>Heyndrickxia</taxon>
    </lineage>
</organism>
<reference evidence="1 2" key="1">
    <citation type="submission" date="2016-01" db="EMBL/GenBank/DDBJ databases">
        <title>Genome Sequences of Twelve Sporeforming Bacillus Species Isolated from Foods.</title>
        <authorList>
            <person name="Berendsen E.M."/>
            <person name="Wells-Bennik M.H."/>
            <person name="Krawcyk A.O."/>
            <person name="De Jong A."/>
            <person name="Holsappel S."/>
            <person name="Eijlander R.T."/>
            <person name="Kuipers O.P."/>
        </authorList>
    </citation>
    <scope>NUCLEOTIDE SEQUENCE [LARGE SCALE GENOMIC DNA]</scope>
    <source>
        <strain evidence="1 2">B4099</strain>
    </source>
</reference>
<evidence type="ECO:0000313" key="1">
    <source>
        <dbReference type="EMBL" id="KYC65689.1"/>
    </source>
</evidence>
<name>A0A150K7W3_HEYCO</name>
<dbReference type="Proteomes" id="UP000075304">
    <property type="component" value="Unassembled WGS sequence"/>
</dbReference>
<dbReference type="AlphaFoldDB" id="A0A150K7W3"/>
<proteinExistence type="predicted"/>
<accession>A0A150K7W3</accession>
<evidence type="ECO:0000313" key="2">
    <source>
        <dbReference type="Proteomes" id="UP000075304"/>
    </source>
</evidence>
<dbReference type="PATRIC" id="fig|1398.25.peg.293"/>
<dbReference type="EMBL" id="LQYI01000086">
    <property type="protein sequence ID" value="KYC65689.1"/>
    <property type="molecule type" value="Genomic_DNA"/>
</dbReference>
<comment type="caution">
    <text evidence="1">The sequence shown here is derived from an EMBL/GenBank/DDBJ whole genome shotgun (WGS) entry which is preliminary data.</text>
</comment>
<protein>
    <submittedName>
        <fullName evidence="1">Uncharacterized protein</fullName>
    </submittedName>
</protein>
<gene>
    <name evidence="1" type="ORF">B4099_0725</name>
</gene>